<evidence type="ECO:0000256" key="1">
    <source>
        <dbReference type="SAM" id="MobiDB-lite"/>
    </source>
</evidence>
<dbReference type="Proteomes" id="UP000290288">
    <property type="component" value="Unassembled WGS sequence"/>
</dbReference>
<name>A0A4Q2DJV3_9AGAR</name>
<comment type="caution">
    <text evidence="2">The sequence shown here is derived from an EMBL/GenBank/DDBJ whole genome shotgun (WGS) entry which is preliminary data.</text>
</comment>
<feature type="region of interest" description="Disordered" evidence="1">
    <location>
        <begin position="302"/>
        <end position="322"/>
    </location>
</feature>
<dbReference type="AlphaFoldDB" id="A0A4Q2DJV3"/>
<dbReference type="EMBL" id="SDEE01000154">
    <property type="protein sequence ID" value="RXW20330.1"/>
    <property type="molecule type" value="Genomic_DNA"/>
</dbReference>
<feature type="region of interest" description="Disordered" evidence="1">
    <location>
        <begin position="352"/>
        <end position="379"/>
    </location>
</feature>
<dbReference type="STRING" id="2316362.A0A4Q2DJV3"/>
<evidence type="ECO:0000313" key="3">
    <source>
        <dbReference type="Proteomes" id="UP000290288"/>
    </source>
</evidence>
<keyword evidence="3" id="KW-1185">Reference proteome</keyword>
<protein>
    <submittedName>
        <fullName evidence="2">Uncharacterized protein</fullName>
    </submittedName>
</protein>
<gene>
    <name evidence="2" type="ORF">EST38_g5514</name>
</gene>
<accession>A0A4Q2DJV3</accession>
<reference evidence="2 3" key="1">
    <citation type="submission" date="2019-01" db="EMBL/GenBank/DDBJ databases">
        <title>Draft genome sequence of Psathyrella aberdarensis IHI B618.</title>
        <authorList>
            <person name="Buettner E."/>
            <person name="Kellner H."/>
        </authorList>
    </citation>
    <scope>NUCLEOTIDE SEQUENCE [LARGE SCALE GENOMIC DNA]</scope>
    <source>
        <strain evidence="2 3">IHI B618</strain>
    </source>
</reference>
<dbReference type="OrthoDB" id="2993817at2759"/>
<organism evidence="2 3">
    <name type="scientific">Candolleomyces aberdarensis</name>
    <dbReference type="NCBI Taxonomy" id="2316362"/>
    <lineage>
        <taxon>Eukaryota</taxon>
        <taxon>Fungi</taxon>
        <taxon>Dikarya</taxon>
        <taxon>Basidiomycota</taxon>
        <taxon>Agaricomycotina</taxon>
        <taxon>Agaricomycetes</taxon>
        <taxon>Agaricomycetidae</taxon>
        <taxon>Agaricales</taxon>
        <taxon>Agaricineae</taxon>
        <taxon>Psathyrellaceae</taxon>
        <taxon>Candolleomyces</taxon>
    </lineage>
</organism>
<proteinExistence type="predicted"/>
<sequence>MSYLSTLDHWSRSRLSGDETPLLLIAERISTGPSSRYTLQRSAEYRGLWQLWDTDSDSAVVATHAFVIDFASDLKSGNFVPDGEKPPNDMLDYQCKREPGLQAQISLAFDTREDMSVYRCVKNCHCQAIEDWLFKVPDFNTLKKPRSSWMSPKKDNEANHHRYIVNSSLFQKRTAFNCSDGKYTVGYEVHPWVERNCVPHNRSWIPNPSLVSVMDRLTGPLLDIRDIAESDLDQGDIVKMKFKVTFSVTRSNWLTTLVPIQVVRVGRVDATAPQNSTHSGDHEGVVLLKPGTKLTLVPELTNQKTEKRKRDSPDWGDVKEEEEDYAYVTASQAVKAQESDLTDEDGAVRVIAATNSENKGKRKATDDGDKRKRNIKARR</sequence>
<evidence type="ECO:0000313" key="2">
    <source>
        <dbReference type="EMBL" id="RXW20330.1"/>
    </source>
</evidence>
<feature type="compositionally biased region" description="Basic and acidic residues" evidence="1">
    <location>
        <begin position="304"/>
        <end position="318"/>
    </location>
</feature>